<reference evidence="1 2" key="1">
    <citation type="submission" date="2022-10" db="EMBL/GenBank/DDBJ databases">
        <title>The complete genomes of actinobacterial strains from the NBC collection.</title>
        <authorList>
            <person name="Joergensen T.S."/>
            <person name="Alvarez Arevalo M."/>
            <person name="Sterndorff E.B."/>
            <person name="Faurdal D."/>
            <person name="Vuksanovic O."/>
            <person name="Mourched A.-S."/>
            <person name="Charusanti P."/>
            <person name="Shaw S."/>
            <person name="Blin K."/>
            <person name="Weber T."/>
        </authorList>
    </citation>
    <scope>NUCLEOTIDE SEQUENCE [LARGE SCALE GENOMIC DNA]</scope>
    <source>
        <strain evidence="1 2">NBC_01413</strain>
    </source>
</reference>
<evidence type="ECO:0000313" key="1">
    <source>
        <dbReference type="EMBL" id="WTY33186.1"/>
    </source>
</evidence>
<organism evidence="1 2">
    <name type="scientific">Nocardia salmonicida</name>
    <dbReference type="NCBI Taxonomy" id="53431"/>
    <lineage>
        <taxon>Bacteria</taxon>
        <taxon>Bacillati</taxon>
        <taxon>Actinomycetota</taxon>
        <taxon>Actinomycetes</taxon>
        <taxon>Mycobacteriales</taxon>
        <taxon>Nocardiaceae</taxon>
        <taxon>Nocardia</taxon>
    </lineage>
</organism>
<accession>A0ABZ1MZS7</accession>
<name>A0ABZ1MZS7_9NOCA</name>
<sequence>MFAVIVDVIRTPPDEGKFGGGLSHVRPAPLRAGVLVDRCRSTIVASPGAGSALR</sequence>
<dbReference type="Proteomes" id="UP001621418">
    <property type="component" value="Chromosome"/>
</dbReference>
<proteinExistence type="predicted"/>
<protein>
    <submittedName>
        <fullName evidence="1">Uncharacterized protein</fullName>
    </submittedName>
</protein>
<evidence type="ECO:0000313" key="2">
    <source>
        <dbReference type="Proteomes" id="UP001621418"/>
    </source>
</evidence>
<keyword evidence="2" id="KW-1185">Reference proteome</keyword>
<dbReference type="GeneID" id="91375983"/>
<gene>
    <name evidence="1" type="ORF">OG308_17655</name>
</gene>
<dbReference type="RefSeq" id="WP_328661889.1">
    <property type="nucleotide sequence ID" value="NZ_CP108014.1"/>
</dbReference>
<dbReference type="EMBL" id="CP109527">
    <property type="protein sequence ID" value="WTY33186.1"/>
    <property type="molecule type" value="Genomic_DNA"/>
</dbReference>